<evidence type="ECO:0000313" key="14">
    <source>
        <dbReference type="RefSeq" id="XP_014662823.1"/>
    </source>
</evidence>
<dbReference type="Proteomes" id="UP000695022">
    <property type="component" value="Unplaced"/>
</dbReference>
<reference evidence="14" key="1">
    <citation type="submission" date="2025-08" db="UniProtKB">
        <authorList>
            <consortium name="RefSeq"/>
        </authorList>
    </citation>
    <scope>IDENTIFICATION</scope>
</reference>
<evidence type="ECO:0000256" key="7">
    <source>
        <dbReference type="ARBA" id="ARBA00023136"/>
    </source>
</evidence>
<evidence type="ECO:0000256" key="1">
    <source>
        <dbReference type="ARBA" id="ARBA00004120"/>
    </source>
</evidence>
<keyword evidence="4" id="KW-0963">Cytoplasm</keyword>
<dbReference type="Pfam" id="PF12297">
    <property type="entry name" value="EVC2_like"/>
    <property type="match status" value="1"/>
</dbReference>
<keyword evidence="5 12" id="KW-0812">Transmembrane</keyword>
<dbReference type="GeneID" id="106805649"/>
<keyword evidence="6 12" id="KW-1133">Transmembrane helix</keyword>
<name>A0ABM1DSA2_PRICU</name>
<keyword evidence="13" id="KW-1185">Reference proteome</keyword>
<feature type="coiled-coil region" evidence="10">
    <location>
        <begin position="847"/>
        <end position="877"/>
    </location>
</feature>
<evidence type="ECO:0000256" key="4">
    <source>
        <dbReference type="ARBA" id="ARBA00022490"/>
    </source>
</evidence>
<evidence type="ECO:0000256" key="3">
    <source>
        <dbReference type="ARBA" id="ARBA00022475"/>
    </source>
</evidence>
<keyword evidence="9" id="KW-0966">Cell projection</keyword>
<dbReference type="RefSeq" id="XP_014662823.1">
    <property type="nucleotide sequence ID" value="XM_014807337.1"/>
</dbReference>
<keyword evidence="7 12" id="KW-0472">Membrane</keyword>
<feature type="region of interest" description="Disordered" evidence="11">
    <location>
        <begin position="806"/>
        <end position="834"/>
    </location>
</feature>
<dbReference type="PANTHER" id="PTHR16795:SF14">
    <property type="entry name" value="LIMBIN"/>
    <property type="match status" value="1"/>
</dbReference>
<organism evidence="13 14">
    <name type="scientific">Priapulus caudatus</name>
    <name type="common">Priapulid worm</name>
    <dbReference type="NCBI Taxonomy" id="37621"/>
    <lineage>
        <taxon>Eukaryota</taxon>
        <taxon>Metazoa</taxon>
        <taxon>Ecdysozoa</taxon>
        <taxon>Scalidophora</taxon>
        <taxon>Priapulida</taxon>
        <taxon>Priapulimorpha</taxon>
        <taxon>Priapulimorphida</taxon>
        <taxon>Priapulidae</taxon>
        <taxon>Priapulus</taxon>
    </lineage>
</organism>
<feature type="transmembrane region" description="Helical" evidence="12">
    <location>
        <begin position="641"/>
        <end position="664"/>
    </location>
</feature>
<dbReference type="PANTHER" id="PTHR16795">
    <property type="entry name" value="LIMBIN/ELLIS-VAN CREVELD PROTEIN"/>
    <property type="match status" value="1"/>
</dbReference>
<evidence type="ECO:0000313" key="13">
    <source>
        <dbReference type="Proteomes" id="UP000695022"/>
    </source>
</evidence>
<protein>
    <submittedName>
        <fullName evidence="14">Uncharacterized protein LOC106805649</fullName>
    </submittedName>
</protein>
<evidence type="ECO:0000256" key="2">
    <source>
        <dbReference type="ARBA" id="ARBA00004162"/>
    </source>
</evidence>
<dbReference type="InterPro" id="IPR022076">
    <property type="entry name" value="Limbin"/>
</dbReference>
<keyword evidence="3" id="KW-1003">Cell membrane</keyword>
<keyword evidence="10" id="KW-0175">Coiled coil</keyword>
<proteinExistence type="predicted"/>
<feature type="compositionally biased region" description="Basic and acidic residues" evidence="11">
    <location>
        <begin position="822"/>
        <end position="834"/>
    </location>
</feature>
<feature type="compositionally biased region" description="Polar residues" evidence="11">
    <location>
        <begin position="806"/>
        <end position="821"/>
    </location>
</feature>
<evidence type="ECO:0000256" key="8">
    <source>
        <dbReference type="ARBA" id="ARBA00023212"/>
    </source>
</evidence>
<sequence length="888" mass="99093">MVAEGAARVLLEFVVPHNAYTYQTCSGGGAPGGGTPHCNKIGFVSLQVDPPDRNTITVIVGDSLTSDNFLAPNVTFSANLERVFFDFGIVRNVEDGVLNAADTILIKIPILIRQGYNRVGQVLPFRSIANQTLLPLPTSVIADLTLLVIGPDLSIYTQAQPLSDIEAGTVVNFTTTFFHSTASTENIVQLQVWAKTQDAGMRMLPEVIYFFSGSQDMPYRVTAAELESGIKIGFLNQTDWMRLLFQVRATNSLLINSHPAVRIDASFSGERERKISKSYTTVSTRTVAAKNLLYRSDIGFRTGIRVDEPVTITLTMNMPLGTLNDLSIRAEFKSSDFDEIPIVMINSEVQSSASIHFGPDAANSTGFSVRAMPKPSSLSRRDVTESVANHGCPRCDNSVKQEATEHRIKKRQIQSSLYIVRWIGDVLNPSLGGTSYDAFNITLQFIVPASDAVRHGQLLSFMPTMVFSGRPFDFGRHTFMIVEPRLEIIKTMQYTDDSLPNEIYMNVLVSHQEESSAPAFDIYVQDNYRGMRIKNYTMYMPDGSTGNLTVEADSFDFFVDTLAVGKSLLLSYLASPQEALNQETAANRSYNFNASMLYRSIRPSEALSPEFPGRKYGPVETTVCVETRHESVKQLQLQHGYTVLAVIMAILLGFIVSLLFMYVVSRSDTCRRCLQGRCRQHQRRVQPSDVAQDDEQTDMLAGEPQVSNLTINSVVDPEESIEPLLGLGDRLQKQKDLDSLDIACSKQRDIVLEEQRTQAVLDATNIMIGNMQARGEVSPSVAARCMAAFQEYWQLSQDRLRAQHQQQMSATLVDNNRSSKAAQDEMTSRHEQERLDLTSKLDSLVIGDEEKTELVDLQQQQHEAERRELQYNLLLQQEQALQQLCQVL</sequence>
<evidence type="ECO:0000256" key="9">
    <source>
        <dbReference type="ARBA" id="ARBA00023273"/>
    </source>
</evidence>
<dbReference type="InterPro" id="IPR026501">
    <property type="entry name" value="Limbin/EVC"/>
</dbReference>
<evidence type="ECO:0000256" key="10">
    <source>
        <dbReference type="SAM" id="Coils"/>
    </source>
</evidence>
<evidence type="ECO:0000256" key="11">
    <source>
        <dbReference type="SAM" id="MobiDB-lite"/>
    </source>
</evidence>
<gene>
    <name evidence="14" type="primary">LOC106805649</name>
</gene>
<keyword evidence="8" id="KW-0206">Cytoskeleton</keyword>
<accession>A0ABM1DSA2</accession>
<evidence type="ECO:0000256" key="6">
    <source>
        <dbReference type="ARBA" id="ARBA00022989"/>
    </source>
</evidence>
<evidence type="ECO:0000256" key="12">
    <source>
        <dbReference type="SAM" id="Phobius"/>
    </source>
</evidence>
<evidence type="ECO:0000256" key="5">
    <source>
        <dbReference type="ARBA" id="ARBA00022692"/>
    </source>
</evidence>
<comment type="subcellular location">
    <subcellularLocation>
        <location evidence="2">Cell membrane</location>
        <topology evidence="2">Single-pass membrane protein</topology>
    </subcellularLocation>
    <subcellularLocation>
        <location evidence="1">Cytoplasm</location>
        <location evidence="1">Cytoskeleton</location>
        <location evidence="1">Cilium basal body</location>
    </subcellularLocation>
</comment>